<evidence type="ECO:0000259" key="1">
    <source>
        <dbReference type="PROSITE" id="PS50191"/>
    </source>
</evidence>
<reference evidence="2 3" key="1">
    <citation type="submission" date="2024-02" db="EMBL/GenBank/DDBJ databases">
        <authorList>
            <person name="Daric V."/>
            <person name="Darras S."/>
        </authorList>
    </citation>
    <scope>NUCLEOTIDE SEQUENCE [LARGE SCALE GENOMIC DNA]</scope>
</reference>
<dbReference type="Pfam" id="PF03765">
    <property type="entry name" value="CRAL_TRIO_N"/>
    <property type="match status" value="1"/>
</dbReference>
<dbReference type="Pfam" id="PF00650">
    <property type="entry name" value="CRAL_TRIO"/>
    <property type="match status" value="1"/>
</dbReference>
<sequence>MSRYECKLRPDLLEKAIRELNEPRDNAERLKAIDALRGSFDTNIYGSLIRSDDGFLLRFLRARKFNLEKALMVLQNYHTIRKNFREVFSLAEHPHSLKPIMDTGFMFVVDGKAKGGESVIIYQPNHLSQHVSLYQVVAYGVVCVEELLEDEEFQICGGITVDDLLQFNKERMGEVSVIGAKKLSSVWQDAMPVRMRNVYIFNQGLVMEAIFALFKPFWRNKLMKRIQLHGENYRALHAEVDPCILPPCFYGTGLNMKMAAKQWVKRLEKQW</sequence>
<feature type="domain" description="CRAL-TRIO" evidence="1">
    <location>
        <begin position="97"/>
        <end position="257"/>
    </location>
</feature>
<evidence type="ECO:0000313" key="3">
    <source>
        <dbReference type="Proteomes" id="UP001642483"/>
    </source>
</evidence>
<protein>
    <recommendedName>
        <fullName evidence="1">CRAL-TRIO domain-containing protein</fullName>
    </recommendedName>
</protein>
<comment type="caution">
    <text evidence="2">The sequence shown here is derived from an EMBL/GenBank/DDBJ whole genome shotgun (WGS) entry which is preliminary data.</text>
</comment>
<dbReference type="Gene3D" id="1.10.8.20">
    <property type="entry name" value="N-terminal domain of phosphatidylinositol transfer protein sec14p"/>
    <property type="match status" value="1"/>
</dbReference>
<keyword evidence="3" id="KW-1185">Reference proteome</keyword>
<dbReference type="PANTHER" id="PTHR10174">
    <property type="entry name" value="ALPHA-TOCOPHEROL TRANSFER PROTEIN-RELATED"/>
    <property type="match status" value="1"/>
</dbReference>
<dbReference type="Gene3D" id="1.20.5.1200">
    <property type="entry name" value="Alpha-tocopherol transfer"/>
    <property type="match status" value="1"/>
</dbReference>
<dbReference type="EMBL" id="CAWYQH010000097">
    <property type="protein sequence ID" value="CAK8684299.1"/>
    <property type="molecule type" value="Genomic_DNA"/>
</dbReference>
<dbReference type="Gene3D" id="3.40.525.10">
    <property type="entry name" value="CRAL-TRIO lipid binding domain"/>
    <property type="match status" value="1"/>
</dbReference>
<accession>A0ABP0G0V6</accession>
<dbReference type="SMART" id="SM00516">
    <property type="entry name" value="SEC14"/>
    <property type="match status" value="1"/>
</dbReference>
<dbReference type="SUPFAM" id="SSF46938">
    <property type="entry name" value="CRAL/TRIO N-terminal domain"/>
    <property type="match status" value="1"/>
</dbReference>
<gene>
    <name evidence="2" type="ORF">CVLEPA_LOCUS15289</name>
</gene>
<dbReference type="InterPro" id="IPR036273">
    <property type="entry name" value="CRAL/TRIO_N_dom_sf"/>
</dbReference>
<organism evidence="2 3">
    <name type="scientific">Clavelina lepadiformis</name>
    <name type="common">Light-bulb sea squirt</name>
    <name type="synonym">Ascidia lepadiformis</name>
    <dbReference type="NCBI Taxonomy" id="159417"/>
    <lineage>
        <taxon>Eukaryota</taxon>
        <taxon>Metazoa</taxon>
        <taxon>Chordata</taxon>
        <taxon>Tunicata</taxon>
        <taxon>Ascidiacea</taxon>
        <taxon>Aplousobranchia</taxon>
        <taxon>Clavelinidae</taxon>
        <taxon>Clavelina</taxon>
    </lineage>
</organism>
<dbReference type="Proteomes" id="UP001642483">
    <property type="component" value="Unassembled WGS sequence"/>
</dbReference>
<dbReference type="PANTHER" id="PTHR10174:SF225">
    <property type="entry name" value="ALPHA-TOCOPHEROL TRANSFER PROTEIN"/>
    <property type="match status" value="1"/>
</dbReference>
<dbReference type="InterPro" id="IPR001251">
    <property type="entry name" value="CRAL-TRIO_dom"/>
</dbReference>
<dbReference type="PROSITE" id="PS50191">
    <property type="entry name" value="CRAL_TRIO"/>
    <property type="match status" value="1"/>
</dbReference>
<proteinExistence type="predicted"/>
<evidence type="ECO:0000313" key="2">
    <source>
        <dbReference type="EMBL" id="CAK8684299.1"/>
    </source>
</evidence>
<dbReference type="CDD" id="cd00170">
    <property type="entry name" value="SEC14"/>
    <property type="match status" value="1"/>
</dbReference>
<dbReference type="InterPro" id="IPR036865">
    <property type="entry name" value="CRAL-TRIO_dom_sf"/>
</dbReference>
<dbReference type="SMART" id="SM01100">
    <property type="entry name" value="CRAL_TRIO_N"/>
    <property type="match status" value="1"/>
</dbReference>
<dbReference type="PRINTS" id="PR00180">
    <property type="entry name" value="CRETINALDHBP"/>
</dbReference>
<dbReference type="SUPFAM" id="SSF52087">
    <property type="entry name" value="CRAL/TRIO domain"/>
    <property type="match status" value="1"/>
</dbReference>
<dbReference type="InterPro" id="IPR011074">
    <property type="entry name" value="CRAL/TRIO_N_dom"/>
</dbReference>
<name>A0ABP0G0V6_CLALP</name>